<evidence type="ECO:0000256" key="7">
    <source>
        <dbReference type="SAM" id="Phobius"/>
    </source>
</evidence>
<dbReference type="InterPro" id="IPR003370">
    <property type="entry name" value="Chromate_transpt"/>
</dbReference>
<accession>A0ABS4GMF8</accession>
<keyword evidence="9" id="KW-1185">Reference proteome</keyword>
<organism evidence="8 9">
    <name type="scientific">Ammoniphilus resinae</name>
    <dbReference type="NCBI Taxonomy" id="861532"/>
    <lineage>
        <taxon>Bacteria</taxon>
        <taxon>Bacillati</taxon>
        <taxon>Bacillota</taxon>
        <taxon>Bacilli</taxon>
        <taxon>Bacillales</taxon>
        <taxon>Paenibacillaceae</taxon>
        <taxon>Aneurinibacillus group</taxon>
        <taxon>Ammoniphilus</taxon>
    </lineage>
</organism>
<keyword evidence="3" id="KW-1003">Cell membrane</keyword>
<keyword evidence="6 7" id="KW-0472">Membrane</keyword>
<dbReference type="RefSeq" id="WP_209809356.1">
    <property type="nucleotide sequence ID" value="NZ_JAGGKT010000002.1"/>
</dbReference>
<dbReference type="PANTHER" id="PTHR43663">
    <property type="entry name" value="CHROMATE TRANSPORT PROTEIN-RELATED"/>
    <property type="match status" value="1"/>
</dbReference>
<keyword evidence="4 7" id="KW-0812">Transmembrane</keyword>
<gene>
    <name evidence="8" type="ORF">J2Z37_001284</name>
</gene>
<feature type="transmembrane region" description="Helical" evidence="7">
    <location>
        <begin position="70"/>
        <end position="98"/>
    </location>
</feature>
<comment type="caution">
    <text evidence="8">The sequence shown here is derived from an EMBL/GenBank/DDBJ whole genome shotgun (WGS) entry which is preliminary data.</text>
</comment>
<comment type="similarity">
    <text evidence="2">Belongs to the chromate ion transporter (CHR) (TC 2.A.51) family.</text>
</comment>
<sequence length="176" mass="19006">MSFLHLVWAFFISNLLGYGGGPASIPLYQAEVVDHYKWLNLKEFGDILAIANALPGPISTKLGAYVGYEVAGIGGVALALFATVLPSSLAMILLYKFLNHLKDNPYIKEISKFVLPAIGIMLGMLAVQFTVVAFEGSGIWHTLFLLVASYLALQWKKVHPAFVIAGTLGYGGIFLG</sequence>
<protein>
    <submittedName>
        <fullName evidence="8">Chromate transporter</fullName>
    </submittedName>
</protein>
<evidence type="ECO:0000313" key="9">
    <source>
        <dbReference type="Proteomes" id="UP001519343"/>
    </source>
</evidence>
<evidence type="ECO:0000256" key="5">
    <source>
        <dbReference type="ARBA" id="ARBA00022989"/>
    </source>
</evidence>
<reference evidence="8 9" key="1">
    <citation type="submission" date="2021-03" db="EMBL/GenBank/DDBJ databases">
        <title>Genomic Encyclopedia of Type Strains, Phase IV (KMG-IV): sequencing the most valuable type-strain genomes for metagenomic binning, comparative biology and taxonomic classification.</title>
        <authorList>
            <person name="Goeker M."/>
        </authorList>
    </citation>
    <scope>NUCLEOTIDE SEQUENCE [LARGE SCALE GENOMIC DNA]</scope>
    <source>
        <strain evidence="8 9">DSM 24738</strain>
    </source>
</reference>
<comment type="subcellular location">
    <subcellularLocation>
        <location evidence="1">Cell membrane</location>
        <topology evidence="1">Multi-pass membrane protein</topology>
    </subcellularLocation>
</comment>
<evidence type="ECO:0000256" key="1">
    <source>
        <dbReference type="ARBA" id="ARBA00004651"/>
    </source>
</evidence>
<evidence type="ECO:0000256" key="4">
    <source>
        <dbReference type="ARBA" id="ARBA00022692"/>
    </source>
</evidence>
<dbReference type="InterPro" id="IPR052518">
    <property type="entry name" value="CHR_Transporter"/>
</dbReference>
<proteinExistence type="inferred from homology"/>
<dbReference type="Pfam" id="PF02417">
    <property type="entry name" value="Chromate_transp"/>
    <property type="match status" value="1"/>
</dbReference>
<evidence type="ECO:0000256" key="2">
    <source>
        <dbReference type="ARBA" id="ARBA00005262"/>
    </source>
</evidence>
<dbReference type="PANTHER" id="PTHR43663:SF1">
    <property type="entry name" value="CHROMATE TRANSPORTER"/>
    <property type="match status" value="1"/>
</dbReference>
<evidence type="ECO:0000256" key="6">
    <source>
        <dbReference type="ARBA" id="ARBA00023136"/>
    </source>
</evidence>
<feature type="transmembrane region" description="Helical" evidence="7">
    <location>
        <begin position="110"/>
        <end position="131"/>
    </location>
</feature>
<evidence type="ECO:0000256" key="3">
    <source>
        <dbReference type="ARBA" id="ARBA00022475"/>
    </source>
</evidence>
<feature type="transmembrane region" description="Helical" evidence="7">
    <location>
        <begin position="137"/>
        <end position="153"/>
    </location>
</feature>
<keyword evidence="5 7" id="KW-1133">Transmembrane helix</keyword>
<name>A0ABS4GMF8_9BACL</name>
<dbReference type="EMBL" id="JAGGKT010000002">
    <property type="protein sequence ID" value="MBP1931287.1"/>
    <property type="molecule type" value="Genomic_DNA"/>
</dbReference>
<evidence type="ECO:0000313" key="8">
    <source>
        <dbReference type="EMBL" id="MBP1931287.1"/>
    </source>
</evidence>
<dbReference type="Proteomes" id="UP001519343">
    <property type="component" value="Unassembled WGS sequence"/>
</dbReference>